<dbReference type="InterPro" id="IPR002763">
    <property type="entry name" value="DUF72"/>
</dbReference>
<evidence type="ECO:0000313" key="1">
    <source>
        <dbReference type="EMBL" id="MCM5680779.1"/>
    </source>
</evidence>
<proteinExistence type="predicted"/>
<dbReference type="PANTHER" id="PTHR30348">
    <property type="entry name" value="UNCHARACTERIZED PROTEIN YECE"/>
    <property type="match status" value="1"/>
</dbReference>
<dbReference type="Proteomes" id="UP001165541">
    <property type="component" value="Unassembled WGS sequence"/>
</dbReference>
<gene>
    <name evidence="1" type="ORF">M8A51_14740</name>
</gene>
<sequence>MAKKTGTIRCGIGGWNYEPWRETFYPQGLPQRLELHHASRQLSAIEINSTFYRAPAPDTYRKWHDETPDDFVFSAKAPRYVTHRKHLAEAADSALRFIEGALHLQAKLGALVWQLPPTTRFDAADLGAFLTALPDEGDGRALRHVLEVRHDSFVCEEYVALAREHGVATVFTDSDKYPNLADLTADFVYARLMRSRAEVESGYPGAELDAWAERARAWAAGSQPDDLPRVASDAPVKKKSRDVFIYFISSAKERNPAAARGLIERL</sequence>
<accession>A0ABT0YR22</accession>
<dbReference type="SUPFAM" id="SSF117396">
    <property type="entry name" value="TM1631-like"/>
    <property type="match status" value="1"/>
</dbReference>
<evidence type="ECO:0000313" key="2">
    <source>
        <dbReference type="Proteomes" id="UP001165541"/>
    </source>
</evidence>
<dbReference type="Pfam" id="PF01904">
    <property type="entry name" value="DUF72"/>
    <property type="match status" value="1"/>
</dbReference>
<dbReference type="PANTHER" id="PTHR30348:SF4">
    <property type="entry name" value="DUF72 DOMAIN-CONTAINING PROTEIN"/>
    <property type="match status" value="1"/>
</dbReference>
<reference evidence="1" key="1">
    <citation type="submission" date="2022-05" db="EMBL/GenBank/DDBJ databases">
        <title>Schlegelella sp. nov., isolated from mangrove soil.</title>
        <authorList>
            <person name="Liu Y."/>
            <person name="Ge X."/>
            <person name="Liu W."/>
        </authorList>
    </citation>
    <scope>NUCLEOTIDE SEQUENCE</scope>
    <source>
        <strain evidence="1">S2-27</strain>
    </source>
</reference>
<dbReference type="RefSeq" id="WP_251779225.1">
    <property type="nucleotide sequence ID" value="NZ_JAMKFE010000008.1"/>
</dbReference>
<comment type="caution">
    <text evidence="1">The sequence shown here is derived from an EMBL/GenBank/DDBJ whole genome shotgun (WGS) entry which is preliminary data.</text>
</comment>
<dbReference type="EMBL" id="JAMKFE010000008">
    <property type="protein sequence ID" value="MCM5680779.1"/>
    <property type="molecule type" value="Genomic_DNA"/>
</dbReference>
<protein>
    <submittedName>
        <fullName evidence="1">DUF72 domain-containing protein</fullName>
    </submittedName>
</protein>
<organism evidence="1 2">
    <name type="scientific">Caldimonas mangrovi</name>
    <dbReference type="NCBI Taxonomy" id="2944811"/>
    <lineage>
        <taxon>Bacteria</taxon>
        <taxon>Pseudomonadati</taxon>
        <taxon>Pseudomonadota</taxon>
        <taxon>Betaproteobacteria</taxon>
        <taxon>Burkholderiales</taxon>
        <taxon>Sphaerotilaceae</taxon>
        <taxon>Caldimonas</taxon>
    </lineage>
</organism>
<keyword evidence="2" id="KW-1185">Reference proteome</keyword>
<name>A0ABT0YR22_9BURK</name>
<dbReference type="InterPro" id="IPR036520">
    <property type="entry name" value="UPF0759_sf"/>
</dbReference>
<dbReference type="Gene3D" id="3.20.20.410">
    <property type="entry name" value="Protein of unknown function UPF0759"/>
    <property type="match status" value="1"/>
</dbReference>